<organism evidence="3 4">
    <name type="scientific">Pseudoduganella aquatica</name>
    <dbReference type="NCBI Taxonomy" id="2660641"/>
    <lineage>
        <taxon>Bacteria</taxon>
        <taxon>Pseudomonadati</taxon>
        <taxon>Pseudomonadota</taxon>
        <taxon>Betaproteobacteria</taxon>
        <taxon>Burkholderiales</taxon>
        <taxon>Oxalobacteraceae</taxon>
        <taxon>Telluria group</taxon>
        <taxon>Pseudoduganella</taxon>
    </lineage>
</organism>
<gene>
    <name evidence="3" type="ORF">GTP77_27845</name>
</gene>
<evidence type="ECO:0000313" key="3">
    <source>
        <dbReference type="EMBL" id="MYN11137.1"/>
    </source>
</evidence>
<dbReference type="PANTHER" id="PTHR31157">
    <property type="entry name" value="SCP DOMAIN-CONTAINING PROTEIN"/>
    <property type="match status" value="1"/>
</dbReference>
<dbReference type="AlphaFoldDB" id="A0A7X4HIG2"/>
<dbReference type="Pfam" id="PF00188">
    <property type="entry name" value="CAP"/>
    <property type="match status" value="1"/>
</dbReference>
<feature type="signal peptide" evidence="1">
    <location>
        <begin position="1"/>
        <end position="34"/>
    </location>
</feature>
<name>A0A7X4HIG2_9BURK</name>
<dbReference type="SUPFAM" id="SSF55797">
    <property type="entry name" value="PR-1-like"/>
    <property type="match status" value="1"/>
</dbReference>
<proteinExistence type="predicted"/>
<evidence type="ECO:0000313" key="4">
    <source>
        <dbReference type="Proteomes" id="UP000450676"/>
    </source>
</evidence>
<accession>A0A7X4HIG2</accession>
<feature type="domain" description="SCP" evidence="2">
    <location>
        <begin position="186"/>
        <end position="292"/>
    </location>
</feature>
<dbReference type="Proteomes" id="UP000450676">
    <property type="component" value="Unassembled WGS sequence"/>
</dbReference>
<dbReference type="EMBL" id="WWCU01000056">
    <property type="protein sequence ID" value="MYN11137.1"/>
    <property type="molecule type" value="Genomic_DNA"/>
</dbReference>
<keyword evidence="4" id="KW-1185">Reference proteome</keyword>
<reference evidence="3 4" key="1">
    <citation type="submission" date="2019-12" db="EMBL/GenBank/DDBJ databases">
        <title>Novel species isolated from a subtropical stream in China.</title>
        <authorList>
            <person name="Lu H."/>
        </authorList>
    </citation>
    <scope>NUCLEOTIDE SEQUENCE [LARGE SCALE GENOMIC DNA]</scope>
    <source>
        <strain evidence="3 4">FT127W</strain>
    </source>
</reference>
<dbReference type="CDD" id="cd05379">
    <property type="entry name" value="CAP_bacterial"/>
    <property type="match status" value="1"/>
</dbReference>
<dbReference type="InterPro" id="IPR014044">
    <property type="entry name" value="CAP_dom"/>
</dbReference>
<dbReference type="Gene3D" id="3.40.33.10">
    <property type="entry name" value="CAP"/>
    <property type="match status" value="1"/>
</dbReference>
<evidence type="ECO:0000256" key="1">
    <source>
        <dbReference type="SAM" id="SignalP"/>
    </source>
</evidence>
<dbReference type="InterPro" id="IPR035940">
    <property type="entry name" value="CAP_sf"/>
</dbReference>
<keyword evidence="1" id="KW-0732">Signal</keyword>
<comment type="caution">
    <text evidence="3">The sequence shown here is derived from an EMBL/GenBank/DDBJ whole genome shotgun (WGS) entry which is preliminary data.</text>
</comment>
<evidence type="ECO:0000259" key="2">
    <source>
        <dbReference type="Pfam" id="PF00188"/>
    </source>
</evidence>
<dbReference type="PANTHER" id="PTHR31157:SF1">
    <property type="entry name" value="SCP DOMAIN-CONTAINING PROTEIN"/>
    <property type="match status" value="1"/>
</dbReference>
<sequence>MVLAHAPENRSRLTLALHASVLLAALSAPPFAAAAAPGVPQPALLDLINGFRALPQRCGDLPASPMAPLAAAPALSRVRLGTGAFIELALERASYPVEHAAVIYVAGAPDAPAAMTVLREKYCHQLLNTQFSAVGAARDGDTWQVVLAEPQRPIPLPDPDLAGQAALAASNAARAAPRLCGDRMFAAAPPLSLNPALAEAALAHSSDMASKHYFSHQARDGSYAADRAQNAGYAWRIVGENIASGINTPEEAVAGWLESPGHCANIMNPAFTEMGAAYSLNTARRLMYWTQVLAAPR</sequence>
<feature type="chain" id="PRO_5030779995" evidence="1">
    <location>
        <begin position="35"/>
        <end position="297"/>
    </location>
</feature>
<protein>
    <submittedName>
        <fullName evidence="3">CAP domain-containing protein</fullName>
    </submittedName>
</protein>